<sequence>MGFALEAAVHARRFDVALSMDDGETLAVLGANGAGKSTLLALAAGLLRADSGSAELDGRNLFGPRSFLPPHRRGVCLLPQEPLLFPHLSVLDNVAFAPRSAGESRAASRASALQWLAEVEASELADKRPGQLSGGQAHRVAVARALAARPSLLLLDEPLAAIDAAAAPGLRRMLRRVLAGRSAVIVTHDLLDALILADTVMVLQEGRVAEAGSTQSVLERPRSSFAAGLAGLNFVPGTSVPLGLVDAAGRRLEAVSETPLPAGVPAAAVFSPRAVSVFPAAPAGSPRNVLRVAVTDLEPHGEFVTVRAGHLSAEISTSAAAELDLVPGSEVWFTVKATAVTLFPL</sequence>
<dbReference type="OrthoDB" id="9112331at2"/>
<dbReference type="GO" id="GO:0005524">
    <property type="term" value="F:ATP binding"/>
    <property type="evidence" value="ECO:0007669"/>
    <property type="project" value="UniProtKB-KW"/>
</dbReference>
<dbReference type="SMART" id="SM00382">
    <property type="entry name" value="AAA"/>
    <property type="match status" value="1"/>
</dbReference>
<evidence type="ECO:0000256" key="5">
    <source>
        <dbReference type="PROSITE-ProRule" id="PRU01213"/>
    </source>
</evidence>
<keyword evidence="9" id="KW-1185">Reference proteome</keyword>
<dbReference type="InterPro" id="IPR004606">
    <property type="entry name" value="Mop_domain"/>
</dbReference>
<accession>A0A4R5U2F8</accession>
<feature type="domain" description="Mop" evidence="7">
    <location>
        <begin position="283"/>
        <end position="344"/>
    </location>
</feature>
<keyword evidence="4 8" id="KW-0067">ATP-binding</keyword>
<dbReference type="InterPro" id="IPR003439">
    <property type="entry name" value="ABC_transporter-like_ATP-bd"/>
</dbReference>
<dbReference type="InterPro" id="IPR003593">
    <property type="entry name" value="AAA+_ATPase"/>
</dbReference>
<evidence type="ECO:0000313" key="8">
    <source>
        <dbReference type="EMBL" id="TDK27743.1"/>
    </source>
</evidence>
<evidence type="ECO:0000256" key="2">
    <source>
        <dbReference type="ARBA" id="ARBA00022505"/>
    </source>
</evidence>
<dbReference type="PROSITE" id="PS51866">
    <property type="entry name" value="MOP"/>
    <property type="match status" value="1"/>
</dbReference>
<dbReference type="InterPro" id="IPR050093">
    <property type="entry name" value="ABC_SmlMolc_Importer"/>
</dbReference>
<dbReference type="Pfam" id="PF03459">
    <property type="entry name" value="TOBE"/>
    <property type="match status" value="1"/>
</dbReference>
<dbReference type="PROSITE" id="PS50893">
    <property type="entry name" value="ABC_TRANSPORTER_2"/>
    <property type="match status" value="1"/>
</dbReference>
<keyword evidence="3" id="KW-0547">Nucleotide-binding</keyword>
<comment type="caution">
    <text evidence="8">The sequence shown here is derived from an EMBL/GenBank/DDBJ whole genome shotgun (WGS) entry which is preliminary data.</text>
</comment>
<dbReference type="GO" id="GO:0016887">
    <property type="term" value="F:ATP hydrolysis activity"/>
    <property type="evidence" value="ECO:0007669"/>
    <property type="project" value="InterPro"/>
</dbReference>
<reference evidence="8 9" key="1">
    <citation type="submission" date="2019-03" db="EMBL/GenBank/DDBJ databases">
        <title>Arthrobacter sp. nov., an bacterium isolated from biocrust in Mu Us Desert.</title>
        <authorList>
            <person name="Lixiong L."/>
        </authorList>
    </citation>
    <scope>NUCLEOTIDE SEQUENCE [LARGE SCALE GENOMIC DNA]</scope>
    <source>
        <strain evidence="8 9">SLN-3</strain>
    </source>
</reference>
<dbReference type="Proteomes" id="UP000295411">
    <property type="component" value="Unassembled WGS sequence"/>
</dbReference>
<dbReference type="InterPro" id="IPR005116">
    <property type="entry name" value="Transp-assoc_OB_typ1"/>
</dbReference>
<proteinExistence type="predicted"/>
<keyword evidence="2 5" id="KW-0500">Molybdenum</keyword>
<dbReference type="Gene3D" id="2.40.50.100">
    <property type="match status" value="1"/>
</dbReference>
<evidence type="ECO:0000259" key="6">
    <source>
        <dbReference type="PROSITE" id="PS50893"/>
    </source>
</evidence>
<protein>
    <submittedName>
        <fullName evidence="8">ATP-binding cassette domain-containing protein</fullName>
    </submittedName>
</protein>
<dbReference type="PANTHER" id="PTHR42781">
    <property type="entry name" value="SPERMIDINE/PUTRESCINE IMPORT ATP-BINDING PROTEIN POTA"/>
    <property type="match status" value="1"/>
</dbReference>
<dbReference type="PANTHER" id="PTHR42781:SF4">
    <property type="entry name" value="SPERMIDINE_PUTRESCINE IMPORT ATP-BINDING PROTEIN POTA"/>
    <property type="match status" value="1"/>
</dbReference>
<dbReference type="InterPro" id="IPR027417">
    <property type="entry name" value="P-loop_NTPase"/>
</dbReference>
<dbReference type="Gene3D" id="3.40.50.300">
    <property type="entry name" value="P-loop containing nucleotide triphosphate hydrolases"/>
    <property type="match status" value="1"/>
</dbReference>
<dbReference type="InterPro" id="IPR008995">
    <property type="entry name" value="Mo/tungstate-bd_C_term_dom"/>
</dbReference>
<dbReference type="SUPFAM" id="SSF50331">
    <property type="entry name" value="MOP-like"/>
    <property type="match status" value="1"/>
</dbReference>
<evidence type="ECO:0000256" key="1">
    <source>
        <dbReference type="ARBA" id="ARBA00022448"/>
    </source>
</evidence>
<organism evidence="8 9">
    <name type="scientific">Arthrobacter crusticola</name>
    <dbReference type="NCBI Taxonomy" id="2547960"/>
    <lineage>
        <taxon>Bacteria</taxon>
        <taxon>Bacillati</taxon>
        <taxon>Actinomycetota</taxon>
        <taxon>Actinomycetes</taxon>
        <taxon>Micrococcales</taxon>
        <taxon>Micrococcaceae</taxon>
        <taxon>Arthrobacter</taxon>
    </lineage>
</organism>
<evidence type="ECO:0000256" key="4">
    <source>
        <dbReference type="ARBA" id="ARBA00022840"/>
    </source>
</evidence>
<evidence type="ECO:0000256" key="3">
    <source>
        <dbReference type="ARBA" id="ARBA00022741"/>
    </source>
</evidence>
<dbReference type="GO" id="GO:0015689">
    <property type="term" value="P:molybdate ion transport"/>
    <property type="evidence" value="ECO:0007669"/>
    <property type="project" value="InterPro"/>
</dbReference>
<dbReference type="SUPFAM" id="SSF52540">
    <property type="entry name" value="P-loop containing nucleoside triphosphate hydrolases"/>
    <property type="match status" value="1"/>
</dbReference>
<name>A0A4R5U2F8_9MICC</name>
<dbReference type="AlphaFoldDB" id="A0A4R5U2F8"/>
<dbReference type="EMBL" id="SMTK01000001">
    <property type="protein sequence ID" value="TDK27743.1"/>
    <property type="molecule type" value="Genomic_DNA"/>
</dbReference>
<keyword evidence="1" id="KW-0813">Transport</keyword>
<feature type="domain" description="ABC transporter" evidence="6">
    <location>
        <begin position="3"/>
        <end position="230"/>
    </location>
</feature>
<evidence type="ECO:0000313" key="9">
    <source>
        <dbReference type="Proteomes" id="UP000295411"/>
    </source>
</evidence>
<gene>
    <name evidence="8" type="ORF">E2F48_01005</name>
</gene>
<dbReference type="RefSeq" id="WP_133402171.1">
    <property type="nucleotide sequence ID" value="NZ_SMTK01000001.1"/>
</dbReference>
<evidence type="ECO:0000259" key="7">
    <source>
        <dbReference type="PROSITE" id="PS51866"/>
    </source>
</evidence>
<dbReference type="Pfam" id="PF00005">
    <property type="entry name" value="ABC_tran"/>
    <property type="match status" value="1"/>
</dbReference>